<comment type="caution">
    <text evidence="2">The sequence shown here is derived from an EMBL/GenBank/DDBJ whole genome shotgun (WGS) entry which is preliminary data.</text>
</comment>
<dbReference type="EMBL" id="WWBZ02000011">
    <property type="protein sequence ID" value="KAF4311042.1"/>
    <property type="molecule type" value="Genomic_DNA"/>
</dbReference>
<protein>
    <submittedName>
        <fullName evidence="2">Uncharacterized protein</fullName>
    </submittedName>
</protein>
<gene>
    <name evidence="2" type="ORF">GTA08_BOTSDO13213</name>
</gene>
<keyword evidence="3" id="KW-1185">Reference proteome</keyword>
<reference evidence="2" key="1">
    <citation type="submission" date="2020-04" db="EMBL/GenBank/DDBJ databases">
        <title>Genome Assembly and Annotation of Botryosphaeria dothidea sdau 11-99, a Latent Pathogen of Apple Fruit Ring Rot in China.</title>
        <authorList>
            <person name="Yu C."/>
            <person name="Diao Y."/>
            <person name="Lu Q."/>
            <person name="Zhao J."/>
            <person name="Cui S."/>
            <person name="Peng C."/>
            <person name="He B."/>
            <person name="Liu H."/>
        </authorList>
    </citation>
    <scope>NUCLEOTIDE SEQUENCE [LARGE SCALE GENOMIC DNA]</scope>
    <source>
        <strain evidence="2">Sdau11-99</strain>
    </source>
</reference>
<accession>A0A8H4J146</accession>
<feature type="region of interest" description="Disordered" evidence="1">
    <location>
        <begin position="60"/>
        <end position="79"/>
    </location>
</feature>
<evidence type="ECO:0000313" key="2">
    <source>
        <dbReference type="EMBL" id="KAF4311042.1"/>
    </source>
</evidence>
<evidence type="ECO:0000256" key="1">
    <source>
        <dbReference type="SAM" id="MobiDB-lite"/>
    </source>
</evidence>
<dbReference type="OrthoDB" id="5413827at2759"/>
<dbReference type="Proteomes" id="UP000572817">
    <property type="component" value="Unassembled WGS sequence"/>
</dbReference>
<dbReference type="AlphaFoldDB" id="A0A8H4J146"/>
<sequence length="313" mass="35430">MAFQFAILLKYCKMATCSNALPFGSHSTSKITSNERKLGTDSSLANEIINSIARNDSEIHGSNTKVCPPRKPGIAVNPNGTKPPTFRWTDLPGEIKNVIYELAFCSKAPVHISHYWFRGGAGRMVYHSVDLARPADHHTLIPNLLSANKQSLAEGLPLLYSNDLYFLDEEAVLWFVWEGNPRRGGSVSWPRRITLTRNVLVSGLTRSLFESLAVYGVKLESVTLHEPDPRFWVVQLANELWTEALAHGMHALGENEEERRDAVDRVARLSTETVKSSLTRYMPRVNEELVEKYVQENHAVLEDLFRWQIKNFI</sequence>
<evidence type="ECO:0000313" key="3">
    <source>
        <dbReference type="Proteomes" id="UP000572817"/>
    </source>
</evidence>
<name>A0A8H4J146_9PEZI</name>
<organism evidence="2 3">
    <name type="scientific">Botryosphaeria dothidea</name>
    <dbReference type="NCBI Taxonomy" id="55169"/>
    <lineage>
        <taxon>Eukaryota</taxon>
        <taxon>Fungi</taxon>
        <taxon>Dikarya</taxon>
        <taxon>Ascomycota</taxon>
        <taxon>Pezizomycotina</taxon>
        <taxon>Dothideomycetes</taxon>
        <taxon>Dothideomycetes incertae sedis</taxon>
        <taxon>Botryosphaeriales</taxon>
        <taxon>Botryosphaeriaceae</taxon>
        <taxon>Botryosphaeria</taxon>
    </lineage>
</organism>
<proteinExistence type="predicted"/>